<dbReference type="AlphaFoldDB" id="A0A2J6Q0V1"/>
<name>A0A2J6Q0V1_9HELO</name>
<evidence type="ECO:0000313" key="4">
    <source>
        <dbReference type="Proteomes" id="UP000235672"/>
    </source>
</evidence>
<reference evidence="3 4" key="1">
    <citation type="submission" date="2016-05" db="EMBL/GenBank/DDBJ databases">
        <title>A degradative enzymes factory behind the ericoid mycorrhizal symbiosis.</title>
        <authorList>
            <consortium name="DOE Joint Genome Institute"/>
            <person name="Martino E."/>
            <person name="Morin E."/>
            <person name="Grelet G."/>
            <person name="Kuo A."/>
            <person name="Kohler A."/>
            <person name="Daghino S."/>
            <person name="Barry K."/>
            <person name="Choi C."/>
            <person name="Cichocki N."/>
            <person name="Clum A."/>
            <person name="Copeland A."/>
            <person name="Hainaut M."/>
            <person name="Haridas S."/>
            <person name="Labutti K."/>
            <person name="Lindquist E."/>
            <person name="Lipzen A."/>
            <person name="Khouja H.-R."/>
            <person name="Murat C."/>
            <person name="Ohm R."/>
            <person name="Olson A."/>
            <person name="Spatafora J."/>
            <person name="Veneault-Fourrey C."/>
            <person name="Henrissat B."/>
            <person name="Grigoriev I."/>
            <person name="Martin F."/>
            <person name="Perotto S."/>
        </authorList>
    </citation>
    <scope>NUCLEOTIDE SEQUENCE [LARGE SCALE GENOMIC DNA]</scope>
    <source>
        <strain evidence="3 4">UAMH 7357</strain>
    </source>
</reference>
<keyword evidence="4" id="KW-1185">Reference proteome</keyword>
<keyword evidence="2" id="KW-1133">Transmembrane helix</keyword>
<keyword evidence="2" id="KW-0812">Transmembrane</keyword>
<dbReference type="EMBL" id="KZ613487">
    <property type="protein sequence ID" value="PMD19816.1"/>
    <property type="molecule type" value="Genomic_DNA"/>
</dbReference>
<accession>A0A2J6Q0V1</accession>
<evidence type="ECO:0000256" key="1">
    <source>
        <dbReference type="SAM" id="MobiDB-lite"/>
    </source>
</evidence>
<dbReference type="Proteomes" id="UP000235672">
    <property type="component" value="Unassembled WGS sequence"/>
</dbReference>
<evidence type="ECO:0000256" key="2">
    <source>
        <dbReference type="SAM" id="Phobius"/>
    </source>
</evidence>
<organism evidence="3 4">
    <name type="scientific">Hyaloscypha hepaticicola</name>
    <dbReference type="NCBI Taxonomy" id="2082293"/>
    <lineage>
        <taxon>Eukaryota</taxon>
        <taxon>Fungi</taxon>
        <taxon>Dikarya</taxon>
        <taxon>Ascomycota</taxon>
        <taxon>Pezizomycotina</taxon>
        <taxon>Leotiomycetes</taxon>
        <taxon>Helotiales</taxon>
        <taxon>Hyaloscyphaceae</taxon>
        <taxon>Hyaloscypha</taxon>
    </lineage>
</organism>
<evidence type="ECO:0000313" key="3">
    <source>
        <dbReference type="EMBL" id="PMD19816.1"/>
    </source>
</evidence>
<gene>
    <name evidence="3" type="ORF">NA56DRAFT_646743</name>
</gene>
<sequence length="715" mass="81004">MEANNLQPSPNELNSYIFQGVWKRYDKPYFSRLKWTLGNFSALLVMACVTALIALAQAQCWSLVRYIITQHKKSPRLGDSGPDPLLKLSQSEAIAAAMPTLARWLSNVSERLPRRLRVRLRSGNNTQSQEEPVESPMFGLASLAIIIFFIIMGFTIPWWLTEGALGTPIVKSRLTSDCLESVRTDHLLDMLNRETRADEIFSLCRDELSGGCDTPYHLVDPVITKTRPTTCPFGGDICHPNTPSFEITHWNMSPLVMGVNSRSRVLMSQRLTCAPINLDPFLWKFKDGSVIYVPKISDGAIQLSDNISVILTTLNGPNKFSNESSGRLMFTEKGPLDLTVLPAFTAGTNYFGLPESLILNDFLQRNDSQSFLVILRAGLSKYSQTVDDPFFSAHNEENLIPELPEYIADYEATALGCIEQFKYCFLPSPRSMPCTEWGARNQEFSAMLHYLIFHYTGQYNGDVYSILEHTTDQNLLSANEMLNLFKLVPARFAIYDYLASRISIHKIVPLKRPKRIIEFNRWLDDNKEQWIIEVETWFMKALLSGILAIQDGALYSLLDPDPGFSDAYLREWKLCGRILFHSPDFTNINWRGLWATIIAATVIVLGGSLVDMIPERLEHCSKLVGRGVVNFLSFLKKLLASIPNASQLERQAGQVWNASLLFNSLSRVRPWYNGRPESNTPFDETEMNDLRASPTHPWGDDLNRIEEYSEVDNPI</sequence>
<feature type="region of interest" description="Disordered" evidence="1">
    <location>
        <begin position="676"/>
        <end position="703"/>
    </location>
</feature>
<proteinExistence type="predicted"/>
<feature type="transmembrane region" description="Helical" evidence="2">
    <location>
        <begin position="40"/>
        <end position="64"/>
    </location>
</feature>
<feature type="transmembrane region" description="Helical" evidence="2">
    <location>
        <begin position="137"/>
        <end position="160"/>
    </location>
</feature>
<protein>
    <submittedName>
        <fullName evidence="3">Uncharacterized protein</fullName>
    </submittedName>
</protein>
<keyword evidence="2" id="KW-0472">Membrane</keyword>
<dbReference type="OrthoDB" id="3540210at2759"/>